<feature type="transmembrane region" description="Helical" evidence="7">
    <location>
        <begin position="453"/>
        <end position="476"/>
    </location>
</feature>
<feature type="transmembrane region" description="Helical" evidence="7">
    <location>
        <begin position="54"/>
        <end position="76"/>
    </location>
</feature>
<dbReference type="InterPro" id="IPR036721">
    <property type="entry name" value="RCK_C_sf"/>
</dbReference>
<feature type="transmembrane region" description="Helical" evidence="7">
    <location>
        <begin position="404"/>
        <end position="433"/>
    </location>
</feature>
<dbReference type="PROSITE" id="PS01271">
    <property type="entry name" value="NA_SULFATE"/>
    <property type="match status" value="1"/>
</dbReference>
<keyword evidence="10" id="KW-1185">Reference proteome</keyword>
<dbReference type="InterPro" id="IPR006037">
    <property type="entry name" value="RCK_C"/>
</dbReference>
<comment type="subcellular location">
    <subcellularLocation>
        <location evidence="1">Membrane</location>
        <topology evidence="1">Multi-pass membrane protein</topology>
    </subcellularLocation>
</comment>
<evidence type="ECO:0000256" key="4">
    <source>
        <dbReference type="ARBA" id="ARBA00022737"/>
    </source>
</evidence>
<feature type="transmembrane region" description="Helical" evidence="7">
    <location>
        <begin position="6"/>
        <end position="26"/>
    </location>
</feature>
<evidence type="ECO:0000256" key="1">
    <source>
        <dbReference type="ARBA" id="ARBA00004141"/>
    </source>
</evidence>
<dbReference type="Pfam" id="PF02080">
    <property type="entry name" value="TrkA_C"/>
    <property type="match status" value="1"/>
</dbReference>
<dbReference type="SUPFAM" id="SSF116726">
    <property type="entry name" value="TrkA C-terminal domain-like"/>
    <property type="match status" value="2"/>
</dbReference>
<evidence type="ECO:0000256" key="3">
    <source>
        <dbReference type="ARBA" id="ARBA00022692"/>
    </source>
</evidence>
<name>A0ABS9SCG8_9GAMM</name>
<evidence type="ECO:0000256" key="7">
    <source>
        <dbReference type="SAM" id="Phobius"/>
    </source>
</evidence>
<protein>
    <submittedName>
        <fullName evidence="9">SLC13 family permease</fullName>
    </submittedName>
</protein>
<keyword evidence="2" id="KW-0813">Transport</keyword>
<evidence type="ECO:0000256" key="5">
    <source>
        <dbReference type="ARBA" id="ARBA00022989"/>
    </source>
</evidence>
<dbReference type="Pfam" id="PF03600">
    <property type="entry name" value="CitMHS"/>
    <property type="match status" value="1"/>
</dbReference>
<evidence type="ECO:0000256" key="2">
    <source>
        <dbReference type="ARBA" id="ARBA00022448"/>
    </source>
</evidence>
<keyword evidence="4" id="KW-0677">Repeat</keyword>
<feature type="domain" description="RCK C-terminal" evidence="8">
    <location>
        <begin position="302"/>
        <end position="386"/>
    </location>
</feature>
<dbReference type="PROSITE" id="PS51202">
    <property type="entry name" value="RCK_C"/>
    <property type="match status" value="2"/>
</dbReference>
<comment type="caution">
    <text evidence="9">The sequence shown here is derived from an EMBL/GenBank/DDBJ whole genome shotgun (WGS) entry which is preliminary data.</text>
</comment>
<evidence type="ECO:0000313" key="10">
    <source>
        <dbReference type="Proteomes" id="UP001320609"/>
    </source>
</evidence>
<feature type="transmembrane region" description="Helical" evidence="7">
    <location>
        <begin position="145"/>
        <end position="166"/>
    </location>
</feature>
<dbReference type="InterPro" id="IPR004680">
    <property type="entry name" value="Cit_transptr-like_dom"/>
</dbReference>
<organism evidence="9 10">
    <name type="scientific">Vreelandella neptunia</name>
    <dbReference type="NCBI Taxonomy" id="115551"/>
    <lineage>
        <taxon>Bacteria</taxon>
        <taxon>Pseudomonadati</taxon>
        <taxon>Pseudomonadota</taxon>
        <taxon>Gammaproteobacteria</taxon>
        <taxon>Oceanospirillales</taxon>
        <taxon>Halomonadaceae</taxon>
        <taxon>Vreelandella</taxon>
    </lineage>
</organism>
<feature type="transmembrane region" description="Helical" evidence="7">
    <location>
        <begin position="572"/>
        <end position="595"/>
    </location>
</feature>
<keyword evidence="5 7" id="KW-1133">Transmembrane helix</keyword>
<feature type="transmembrane region" description="Helical" evidence="7">
    <location>
        <begin position="510"/>
        <end position="527"/>
    </location>
</feature>
<feature type="transmembrane region" description="Helical" evidence="7">
    <location>
        <begin position="483"/>
        <end position="504"/>
    </location>
</feature>
<dbReference type="Proteomes" id="UP001320609">
    <property type="component" value="Unassembled WGS sequence"/>
</dbReference>
<evidence type="ECO:0000313" key="9">
    <source>
        <dbReference type="EMBL" id="MCH4813785.1"/>
    </source>
</evidence>
<dbReference type="Gene3D" id="3.30.70.1450">
    <property type="entry name" value="Regulator of K+ conductance, C-terminal domain"/>
    <property type="match status" value="2"/>
</dbReference>
<accession>A0ABS9SCG8</accession>
<evidence type="ECO:0000256" key="6">
    <source>
        <dbReference type="ARBA" id="ARBA00023136"/>
    </source>
</evidence>
<dbReference type="InterPro" id="IPR051679">
    <property type="entry name" value="DASS-Related_Transporters"/>
</dbReference>
<evidence type="ECO:0000259" key="8">
    <source>
        <dbReference type="PROSITE" id="PS51202"/>
    </source>
</evidence>
<gene>
    <name evidence="9" type="ORF">MLE19_20895</name>
</gene>
<keyword evidence="6 7" id="KW-0472">Membrane</keyword>
<keyword evidence="3 7" id="KW-0812">Transmembrane</keyword>
<dbReference type="PANTHER" id="PTHR43652:SF2">
    <property type="entry name" value="BASIC AMINO ACID ANTIPORTER YFCC-RELATED"/>
    <property type="match status" value="1"/>
</dbReference>
<feature type="domain" description="RCK C-terminal" evidence="8">
    <location>
        <begin position="213"/>
        <end position="297"/>
    </location>
</feature>
<dbReference type="PANTHER" id="PTHR43652">
    <property type="entry name" value="BASIC AMINO ACID ANTIPORTER YFCC-RELATED"/>
    <property type="match status" value="1"/>
</dbReference>
<sequence length="596" mass="61880">MANELVTLAPYAAVILLLGVFAAFVLELRSPDVVAFCGAATALAIGLVKPDDVLAALANPAPATIGAMFVLSAALVRTGVLEAVSDVLGRYASARPVLTLALFFTAAAGASAVMNNTPVVIVLIPVVITLARQMNLAASHLLIPLSYMVILGGTCSLIGTSTNLLVDGIARDLGMAPFSLFEIAPVGIVVAIVGGTFLTIAAPRLLPVRQTVGEVQSKRDGRTWLVELFIPAGSPLIGKTVLEVDAFKKAGSRVVDLVSGDVSLRATLATSTMAAGDVVVVKTTDTEIMGFRDGSAVGNAVLGTEPSTARRTSIVEVLIGPNSKALHRMVGRLQWRRRFGVYPVALHRKGAAVDMRLAMMKLEVGDTLLLDGAPEDIARLADEEQLIELSSVTSRGFRRKKAPIAIATMVAVVVLAALNVAPILTLALIGVAVVLLTNCIDADEGVGAIDGRLLLLIVSMLTLGSALDNSGALSLIVAKVSPLLATVQPIVALALVYALTSILTELVTNNAVAVLLAPIAAGVATQLGLDPRPFVVAVMFGASASFATPIGYQTNTLVYNAGGYRFIDFLKIGIPMNIIIGAATVLLIPFIWPLVS</sequence>
<reference evidence="9 10" key="1">
    <citation type="submission" date="2022-03" db="EMBL/GenBank/DDBJ databases">
        <title>Genomic signatures underlying metal tolerance in selected Arctic bacterial isolates.</title>
        <authorList>
            <person name="Thomas F.A."/>
            <person name="Venkatachalam S."/>
            <person name="Krishnan K.P."/>
        </authorList>
    </citation>
    <scope>NUCLEOTIDE SEQUENCE [LARGE SCALE GENOMIC DNA]</scope>
    <source>
        <strain evidence="9 10">HM116</strain>
    </source>
</reference>
<feature type="transmembrane region" description="Helical" evidence="7">
    <location>
        <begin position="178"/>
        <end position="200"/>
    </location>
</feature>
<proteinExistence type="predicted"/>
<dbReference type="EMBL" id="JAKVTW010000024">
    <property type="protein sequence ID" value="MCH4813785.1"/>
    <property type="molecule type" value="Genomic_DNA"/>
</dbReference>
<feature type="transmembrane region" description="Helical" evidence="7">
    <location>
        <begin position="97"/>
        <end position="114"/>
    </location>
</feature>
<dbReference type="InterPro" id="IPR031312">
    <property type="entry name" value="Na/sul_symport_CS"/>
</dbReference>
<feature type="transmembrane region" description="Helical" evidence="7">
    <location>
        <begin position="534"/>
        <end position="552"/>
    </location>
</feature>